<dbReference type="InterPro" id="IPR010011">
    <property type="entry name" value="NCO_DUF1518"/>
</dbReference>
<dbReference type="GO" id="GO:0005634">
    <property type="term" value="C:nucleus"/>
    <property type="evidence" value="ECO:0007669"/>
    <property type="project" value="InterPro"/>
</dbReference>
<dbReference type="PANTHER" id="PTHR10684">
    <property type="entry name" value="NUCLEAR RECEPTOR COACTIVATOR"/>
    <property type="match status" value="1"/>
</dbReference>
<evidence type="ECO:0000313" key="2">
    <source>
        <dbReference type="EMBL" id="EGV97662.1"/>
    </source>
</evidence>
<evidence type="ECO:0000313" key="3">
    <source>
        <dbReference type="Proteomes" id="UP000001075"/>
    </source>
</evidence>
<accession>G3H8T1</accession>
<dbReference type="GO" id="GO:0003713">
    <property type="term" value="F:transcription coactivator activity"/>
    <property type="evidence" value="ECO:0007669"/>
    <property type="project" value="InterPro"/>
</dbReference>
<dbReference type="SMART" id="SM01151">
    <property type="entry name" value="DUF1518"/>
    <property type="match status" value="1"/>
</dbReference>
<reference evidence="3" key="1">
    <citation type="journal article" date="2011" name="Nat. Biotechnol.">
        <title>The genomic sequence of the Chinese hamster ovary (CHO)-K1 cell line.</title>
        <authorList>
            <person name="Xu X."/>
            <person name="Nagarajan H."/>
            <person name="Lewis N.E."/>
            <person name="Pan S."/>
            <person name="Cai Z."/>
            <person name="Liu X."/>
            <person name="Chen W."/>
            <person name="Xie M."/>
            <person name="Wang W."/>
            <person name="Hammond S."/>
            <person name="Andersen M.R."/>
            <person name="Neff N."/>
            <person name="Passarelli B."/>
            <person name="Koh W."/>
            <person name="Fan H.C."/>
            <person name="Wang J."/>
            <person name="Gui Y."/>
            <person name="Lee K.H."/>
            <person name="Betenbaugh M.J."/>
            <person name="Quake S.R."/>
            <person name="Famili I."/>
            <person name="Palsson B.O."/>
            <person name="Wang J."/>
        </authorList>
    </citation>
    <scope>NUCLEOTIDE SEQUENCE [LARGE SCALE GENOMIC DNA]</scope>
    <source>
        <strain evidence="3">CHO K1 cell line</strain>
    </source>
</reference>
<dbReference type="GO" id="GO:0045944">
    <property type="term" value="P:positive regulation of transcription by RNA polymerase II"/>
    <property type="evidence" value="ECO:0007669"/>
    <property type="project" value="TreeGrafter"/>
</dbReference>
<dbReference type="InterPro" id="IPR017426">
    <property type="entry name" value="Nuclear_rcpt_coactivator"/>
</dbReference>
<feature type="domain" description="DUF1518" evidence="1">
    <location>
        <begin position="67"/>
        <end position="124"/>
    </location>
</feature>
<proteinExistence type="predicted"/>
<dbReference type="Proteomes" id="UP000001075">
    <property type="component" value="Unassembled WGS sequence"/>
</dbReference>
<dbReference type="STRING" id="10029.G3H8T1"/>
<evidence type="ECO:0000259" key="1">
    <source>
        <dbReference type="SMART" id="SM01151"/>
    </source>
</evidence>
<dbReference type="GO" id="GO:0032870">
    <property type="term" value="P:cellular response to hormone stimulus"/>
    <property type="evidence" value="ECO:0007669"/>
    <property type="project" value="TreeGrafter"/>
</dbReference>
<dbReference type="Pfam" id="PF07469">
    <property type="entry name" value="DUF1518"/>
    <property type="match status" value="1"/>
</dbReference>
<protein>
    <recommendedName>
        <fullName evidence="1">DUF1518 domain-containing protein</fullName>
    </recommendedName>
</protein>
<dbReference type="InParanoid" id="G3H8T1"/>
<organism evidence="2 3">
    <name type="scientific">Cricetulus griseus</name>
    <name type="common">Chinese hamster</name>
    <name type="synonym">Cricetulus barabensis griseus</name>
    <dbReference type="NCBI Taxonomy" id="10029"/>
    <lineage>
        <taxon>Eukaryota</taxon>
        <taxon>Metazoa</taxon>
        <taxon>Chordata</taxon>
        <taxon>Craniata</taxon>
        <taxon>Vertebrata</taxon>
        <taxon>Euteleostomi</taxon>
        <taxon>Mammalia</taxon>
        <taxon>Eutheria</taxon>
        <taxon>Euarchontoglires</taxon>
        <taxon>Glires</taxon>
        <taxon>Rodentia</taxon>
        <taxon>Myomorpha</taxon>
        <taxon>Muroidea</taxon>
        <taxon>Cricetidae</taxon>
        <taxon>Cricetinae</taxon>
        <taxon>Cricetulus</taxon>
    </lineage>
</organism>
<gene>
    <name evidence="2" type="ORF">I79_006792</name>
</gene>
<name>G3H8T1_CRIGR</name>
<dbReference type="AlphaFoldDB" id="G3H8T1"/>
<dbReference type="GO" id="GO:0016922">
    <property type="term" value="F:nuclear receptor binding"/>
    <property type="evidence" value="ECO:0007669"/>
    <property type="project" value="TreeGrafter"/>
</dbReference>
<dbReference type="PANTHER" id="PTHR10684:SF3">
    <property type="entry name" value="NUCLEAR RECEPTOR COACTIVATOR 3"/>
    <property type="match status" value="1"/>
</dbReference>
<sequence length="200" mass="21763">MENPTGGAAVMRPMMQPQQAFFNAQMAAQQKRELMNHHLQQQRMAMMMSQPQPQAFSPPPNVTASPSMDGVLAGSAMPQAPPQQFPYPTNYGMGQPPDPAFGRVSSPPNAMMSSRMGPSQNAMVQHPQTAPMYQSSEMKGWPSGNLARNSSFPQQQFAPQGKPAAYNMVHMNNSGGHLGQMNMTPMSMSGMPMGPDQKYC</sequence>
<dbReference type="EMBL" id="JH000219">
    <property type="protein sequence ID" value="EGV97662.1"/>
    <property type="molecule type" value="Genomic_DNA"/>
</dbReference>